<evidence type="ECO:0000313" key="3">
    <source>
        <dbReference type="Proteomes" id="UP001256547"/>
    </source>
</evidence>
<protein>
    <recommendedName>
        <fullName evidence="4">BppU N-terminal domain-containing protein</fullName>
    </recommendedName>
</protein>
<evidence type="ECO:0008006" key="4">
    <source>
        <dbReference type="Google" id="ProtNLM"/>
    </source>
</evidence>
<dbReference type="EMBL" id="JARPYR010000027">
    <property type="protein sequence ID" value="MDT2597641.1"/>
    <property type="molecule type" value="Genomic_DNA"/>
</dbReference>
<sequence length="637" mass="73173">MSKPYFQFSKISNIEVATFDPSLKKFYEQGIEGTIKEDIQNALDARLTDSQEPVKLKITLGKISKQDLPGIKEVFLHINSLEGASFYTSETIDYMKKQESLSMIPVLTIEDTNTKGLSGAENGQSNNRKDTYGIYAYSKGVHSVIDDEQHEISRGGSHGIGKIANNSASDIHLMYFANCDEDGNKHLGGTVHLIEHKVDDQYYRSTGYFTDVINNHNSSKFIPFSNNNSSPIFSKESRGLKIIIPYLRKEFYNLKLIIQAICDNFFLAILNEKLEVRVEEGEALIDITKESIQDYIEDERLYETDITQMKDHFTPLYVRTYLDQDPIPIKVSSFSEEYDFDLYFTYNENIPTGRVGIIRTIGMKIEDFKVKSNIRRPFNAVLIGGSKEDQYLKSLENESHTLISAKSISDDQAKKNAIRFINNLNKEIGDIIDEHVQKNNPTDGVIDTSNLLYETETSFRNDLSKMKEKVSIVTGDSIFKKRSKKEKREPQKPRDENPPKNPTRKQVRNPRVLQPSDNKTNESVRMILPTDAVERSVTKDYEVLKFNFKGMKDFNKWDKCNISFKVVDGMGKEYSDEINLLDSYSSIYDFDTKQPYEYDASKISDVNISNGTIFLKMNFADRFNKYLKFLYVVEVEK</sequence>
<feature type="compositionally biased region" description="Basic and acidic residues" evidence="1">
    <location>
        <begin position="486"/>
        <end position="498"/>
    </location>
</feature>
<reference evidence="2 3" key="1">
    <citation type="submission" date="2023-03" db="EMBL/GenBank/DDBJ databases">
        <authorList>
            <person name="Shen W."/>
            <person name="Cai J."/>
        </authorList>
    </citation>
    <scope>NUCLEOTIDE SEQUENCE [LARGE SCALE GENOMIC DNA]</scope>
    <source>
        <strain evidence="2 3">P72-2</strain>
    </source>
</reference>
<keyword evidence="3" id="KW-1185">Reference proteome</keyword>
<proteinExistence type="predicted"/>
<dbReference type="Proteomes" id="UP001256547">
    <property type="component" value="Unassembled WGS sequence"/>
</dbReference>
<organism evidence="2 3">
    <name type="scientific">Enterococcus dongliensis</name>
    <dbReference type="NCBI Taxonomy" id="2559925"/>
    <lineage>
        <taxon>Bacteria</taxon>
        <taxon>Bacillati</taxon>
        <taxon>Bacillota</taxon>
        <taxon>Bacilli</taxon>
        <taxon>Lactobacillales</taxon>
        <taxon>Enterococcaceae</taxon>
        <taxon>Enterococcus</taxon>
    </lineage>
</organism>
<feature type="region of interest" description="Disordered" evidence="1">
    <location>
        <begin position="479"/>
        <end position="524"/>
    </location>
</feature>
<name>A0ABU3ES08_9ENTE</name>
<dbReference type="RefSeq" id="WP_311924896.1">
    <property type="nucleotide sequence ID" value="NZ_JARPYR010000027.1"/>
</dbReference>
<comment type="caution">
    <text evidence="2">The sequence shown here is derived from an EMBL/GenBank/DDBJ whole genome shotgun (WGS) entry which is preliminary data.</text>
</comment>
<evidence type="ECO:0000313" key="2">
    <source>
        <dbReference type="EMBL" id="MDT2597641.1"/>
    </source>
</evidence>
<accession>A0ABU3ES08</accession>
<gene>
    <name evidence="2" type="ORF">P7D39_11585</name>
</gene>
<evidence type="ECO:0000256" key="1">
    <source>
        <dbReference type="SAM" id="MobiDB-lite"/>
    </source>
</evidence>